<feature type="region of interest" description="Disordered" evidence="1">
    <location>
        <begin position="1"/>
        <end position="34"/>
    </location>
</feature>
<sequence length="59" mass="6805">MVGVSYAKHSETETRSRSRSRLPQGIRLSKRQDMVKIERESCTAIQKEMTQSFSESQTL</sequence>
<evidence type="ECO:0000313" key="2">
    <source>
        <dbReference type="EMBL" id="JAC61760.1"/>
    </source>
</evidence>
<protein>
    <submittedName>
        <fullName evidence="2">Uncharacterized protein</fullName>
    </submittedName>
</protein>
<proteinExistence type="predicted"/>
<gene>
    <name evidence="2" type="ORF">TSPGSL018_25301</name>
</gene>
<reference evidence="2" key="1">
    <citation type="submission" date="2014-05" db="EMBL/GenBank/DDBJ databases">
        <title>The transcriptome of the halophilic microalga Tetraselmis sp. GSL018 isolated from the Great Salt Lake, Utah.</title>
        <authorList>
            <person name="Jinkerson R.E."/>
            <person name="D'Adamo S."/>
            <person name="Posewitz M.C."/>
        </authorList>
    </citation>
    <scope>NUCLEOTIDE SEQUENCE</scope>
    <source>
        <strain evidence="2">GSL018</strain>
    </source>
</reference>
<feature type="non-terminal residue" evidence="2">
    <location>
        <position position="59"/>
    </location>
</feature>
<dbReference type="EMBL" id="GBEZ01025312">
    <property type="protein sequence ID" value="JAC61760.1"/>
    <property type="molecule type" value="Transcribed_RNA"/>
</dbReference>
<name>A0A061QTJ5_9CHLO</name>
<evidence type="ECO:0000256" key="1">
    <source>
        <dbReference type="SAM" id="MobiDB-lite"/>
    </source>
</evidence>
<accession>A0A061QTJ5</accession>
<organism evidence="2">
    <name type="scientific">Tetraselmis sp. GSL018</name>
    <dbReference type="NCBI Taxonomy" id="582737"/>
    <lineage>
        <taxon>Eukaryota</taxon>
        <taxon>Viridiplantae</taxon>
        <taxon>Chlorophyta</taxon>
        <taxon>core chlorophytes</taxon>
        <taxon>Chlorodendrophyceae</taxon>
        <taxon>Chlorodendrales</taxon>
        <taxon>Chlorodendraceae</taxon>
        <taxon>Tetraselmis</taxon>
    </lineage>
</organism>
<dbReference type="AlphaFoldDB" id="A0A061QTJ5"/>